<dbReference type="EMBL" id="MT040697">
    <property type="protein sequence ID" value="QKQ14650.1"/>
    <property type="molecule type" value="Genomic_DNA"/>
</dbReference>
<gene>
    <name evidence="2" type="primary">ycf66</name>
</gene>
<keyword evidence="1" id="KW-1133">Transmembrane helix</keyword>
<sequence>MSQNGVKIPCLVLRGEYQNGGLSHYYDLLFSSVGLLCGGILIFQGWRLDPILLLCQMLSSGTAIFFIGETILLRDIRFQEKNKLLLFPYPSNKNKTLAQRQQLNTKLNWEPLQTNHYSINKFKLWNSNYKLRNSELKDYTQPIEYMD</sequence>
<proteinExistence type="predicted"/>
<keyword evidence="1" id="KW-0472">Membrane</keyword>
<evidence type="ECO:0000313" key="2">
    <source>
        <dbReference type="EMBL" id="QKQ14650.1"/>
    </source>
</evidence>
<organism evidence="2">
    <name type="scientific">Zygnema circumcarinatum</name>
    <name type="common">Green alga</name>
    <dbReference type="NCBI Taxonomy" id="35869"/>
    <lineage>
        <taxon>Eukaryota</taxon>
        <taxon>Viridiplantae</taxon>
        <taxon>Streptophyta</taxon>
        <taxon>Zygnematophyceae</taxon>
        <taxon>Zygnematophycidae</taxon>
        <taxon>Zygnematales</taxon>
        <taxon>Zygnemataceae</taxon>
        <taxon>Zygnema</taxon>
    </lineage>
</organism>
<dbReference type="Pfam" id="PF07444">
    <property type="entry name" value="Ycf66_N"/>
    <property type="match status" value="1"/>
</dbReference>
<name>A0A6N0GXE8_ZYGCR</name>
<keyword evidence="1" id="KW-0812">Transmembrane</keyword>
<feature type="transmembrane region" description="Helical" evidence="1">
    <location>
        <begin position="51"/>
        <end position="73"/>
    </location>
</feature>
<protein>
    <submittedName>
        <fullName evidence="2">Ycf66</fullName>
    </submittedName>
</protein>
<reference evidence="2" key="1">
    <citation type="journal article" date="2020" name="J. Exp. Bot.">
        <title>Zygnema circumcarinatum UTEX 1559 chloroplast and mitochondrial genomes provide insight into land plant evolution.</title>
        <authorList>
            <person name="Orton L.M."/>
            <person name="Fitzek E."/>
            <person name="Feng X."/>
            <person name="Grayburn W.S."/>
            <person name="Mower J.P."/>
            <person name="Liu K."/>
            <person name="Zhang C."/>
            <person name="Duvall M.R."/>
            <person name="Yin Y."/>
        </authorList>
    </citation>
    <scope>NUCLEOTIDE SEQUENCE</scope>
    <source>
        <strain evidence="2">UTEX 1559 mating type +</strain>
    </source>
</reference>
<dbReference type="InterPro" id="IPR010004">
    <property type="entry name" value="Uncharacterised_Ycf66"/>
</dbReference>
<dbReference type="AlphaFoldDB" id="A0A6N0GXE8"/>
<evidence type="ECO:0000256" key="1">
    <source>
        <dbReference type="SAM" id="Phobius"/>
    </source>
</evidence>
<keyword evidence="2" id="KW-0934">Plastid</keyword>
<feature type="transmembrane region" description="Helical" evidence="1">
    <location>
        <begin position="25"/>
        <end position="45"/>
    </location>
</feature>
<accession>A0A6N0GXE8</accession>
<geneLocation type="plastid" evidence="2"/>